<keyword evidence="3" id="KW-1185">Reference proteome</keyword>
<dbReference type="EMBL" id="CAJZBQ010000012">
    <property type="protein sequence ID" value="CAG9314813.1"/>
    <property type="molecule type" value="Genomic_DNA"/>
</dbReference>
<evidence type="ECO:0000313" key="3">
    <source>
        <dbReference type="Proteomes" id="UP001162131"/>
    </source>
</evidence>
<protein>
    <recommendedName>
        <fullName evidence="1">Methyltransferase domain-containing protein</fullName>
    </recommendedName>
</protein>
<dbReference type="SUPFAM" id="SSF53335">
    <property type="entry name" value="S-adenosyl-L-methionine-dependent methyltransferases"/>
    <property type="match status" value="1"/>
</dbReference>
<proteinExistence type="predicted"/>
<evidence type="ECO:0000313" key="2">
    <source>
        <dbReference type="EMBL" id="CAG9314813.1"/>
    </source>
</evidence>
<dbReference type="AlphaFoldDB" id="A0AAU9INT1"/>
<sequence>MVDADEVYDVEMYNILKENPIFYHCHEYTIIKGLSPSKTYSQDCLSGMKILDLACGQGREIGHLLEKGAQEVIGLDISQEMVETAKKLLSHIEFPGRKFSVYRADCFSSQEVLSVLPLSEYQCYFDAISAFWLHCCAQNLERLSEGFLLCNKLLKLGGEMAFITANPRVATEYETFRELTSHDFFAILKNPGNSNGIPTSEIAFVDLQTREEKFVLIAYIYSLEQFSMVLGDNGFEMVESSGFEANPEFNLNGFSEQFRALICGEYSEGYYIKARKVINK</sequence>
<dbReference type="Proteomes" id="UP001162131">
    <property type="component" value="Unassembled WGS sequence"/>
</dbReference>
<name>A0AAU9INT1_9CILI</name>
<dbReference type="CDD" id="cd02440">
    <property type="entry name" value="AdoMet_MTases"/>
    <property type="match status" value="1"/>
</dbReference>
<accession>A0AAU9INT1</accession>
<evidence type="ECO:0000259" key="1">
    <source>
        <dbReference type="Pfam" id="PF13649"/>
    </source>
</evidence>
<gene>
    <name evidence="2" type="ORF">BSTOLATCC_MIC11808</name>
</gene>
<dbReference type="Gene3D" id="3.40.50.150">
    <property type="entry name" value="Vaccinia Virus protein VP39"/>
    <property type="match status" value="1"/>
</dbReference>
<dbReference type="Pfam" id="PF13649">
    <property type="entry name" value="Methyltransf_25"/>
    <property type="match status" value="1"/>
</dbReference>
<organism evidence="2 3">
    <name type="scientific">Blepharisma stoltei</name>
    <dbReference type="NCBI Taxonomy" id="1481888"/>
    <lineage>
        <taxon>Eukaryota</taxon>
        <taxon>Sar</taxon>
        <taxon>Alveolata</taxon>
        <taxon>Ciliophora</taxon>
        <taxon>Postciliodesmatophora</taxon>
        <taxon>Heterotrichea</taxon>
        <taxon>Heterotrichida</taxon>
        <taxon>Blepharismidae</taxon>
        <taxon>Blepharisma</taxon>
    </lineage>
</organism>
<comment type="caution">
    <text evidence="2">The sequence shown here is derived from an EMBL/GenBank/DDBJ whole genome shotgun (WGS) entry which is preliminary data.</text>
</comment>
<dbReference type="InterPro" id="IPR041698">
    <property type="entry name" value="Methyltransf_25"/>
</dbReference>
<feature type="domain" description="Methyltransferase" evidence="1">
    <location>
        <begin position="50"/>
        <end position="157"/>
    </location>
</feature>
<reference evidence="2" key="1">
    <citation type="submission" date="2021-09" db="EMBL/GenBank/DDBJ databases">
        <authorList>
            <consortium name="AG Swart"/>
            <person name="Singh M."/>
            <person name="Singh A."/>
            <person name="Seah K."/>
            <person name="Emmerich C."/>
        </authorList>
    </citation>
    <scope>NUCLEOTIDE SEQUENCE</scope>
    <source>
        <strain evidence="2">ATCC30299</strain>
    </source>
</reference>
<dbReference type="InterPro" id="IPR029063">
    <property type="entry name" value="SAM-dependent_MTases_sf"/>
</dbReference>